<keyword evidence="2 10" id="KW-0813">Transport</keyword>
<dbReference type="PANTHER" id="PTHR10110">
    <property type="entry name" value="SODIUM/HYDROGEN EXCHANGER"/>
    <property type="match status" value="1"/>
</dbReference>
<dbReference type="InterPro" id="IPR018422">
    <property type="entry name" value="Cation/H_exchanger_CPA1"/>
</dbReference>
<feature type="transmembrane region" description="Helical" evidence="10">
    <location>
        <begin position="302"/>
        <end position="323"/>
    </location>
</feature>
<keyword evidence="6 10" id="KW-0915">Sodium</keyword>
<sequence length="536" mass="59621">MEILEPILILMAILAGLAALAPKMKLPYPVLLVLGGLFVGITPSLPNVRLDPEVVFLIFLPPLLYEASWKISWHDLKTYRKPISRLAIGLVFLTTTVVAVVAHYCIPGFDWPLAFVLGAIVSPPDAVAATSATKGLGMPRRTTVILEGESLVNDASALIAYRYAVAAVASGSFILWQASIQFVILAIGGVLAGLAIGYAFVWALRKVQGNATVEASLNLMIPFVSYLFAEHIKVSGVLSVVATGLYVSWRSSEVFSYQGRMLSNNFWELLGFLLNGFVFILIGLQLPWLLEGITEYSMTHLILYGLLVSAAAIFIRMAWLFVISKSSMRFGFANEATIKSKGELFIIGWAGMRGVVSLATALALPLTLQNGNAFPNRDVVLFLAFIVILVTLVLQGLTLPFFVRHFNVKEDTEKEAALERKLRLHMARQAMTFIDKELPILGGNEYIHNGLRNRFEQQIRYLNGSLPTDGIQPSLKTRNEQFKQYIFSELEVINFQRQEIIKLLKNDKYPEEMIRKVEGELDVWNVAVQSRLKIIK</sequence>
<keyword evidence="13" id="KW-1185">Reference proteome</keyword>
<evidence type="ECO:0000256" key="3">
    <source>
        <dbReference type="ARBA" id="ARBA00022475"/>
    </source>
</evidence>
<evidence type="ECO:0000256" key="2">
    <source>
        <dbReference type="ARBA" id="ARBA00022448"/>
    </source>
</evidence>
<dbReference type="InterPro" id="IPR006153">
    <property type="entry name" value="Cation/H_exchanger_TM"/>
</dbReference>
<keyword evidence="9 10" id="KW-0739">Sodium transport</keyword>
<feature type="transmembrane region" description="Helical" evidence="10">
    <location>
        <begin position="6"/>
        <end position="21"/>
    </location>
</feature>
<feature type="transmembrane region" description="Helical" evidence="10">
    <location>
        <begin position="83"/>
        <end position="104"/>
    </location>
</feature>
<dbReference type="GO" id="GO:0098719">
    <property type="term" value="P:sodium ion import across plasma membrane"/>
    <property type="evidence" value="ECO:0007669"/>
    <property type="project" value="TreeGrafter"/>
</dbReference>
<evidence type="ECO:0000256" key="10">
    <source>
        <dbReference type="RuleBase" id="RU366002"/>
    </source>
</evidence>
<keyword evidence="10" id="KW-0050">Antiport</keyword>
<reference evidence="13" key="1">
    <citation type="submission" date="2018-02" db="EMBL/GenBank/DDBJ databases">
        <title>Genome sequencing of Solimonas sp. HR-BB.</title>
        <authorList>
            <person name="Lee Y."/>
            <person name="Jeon C.O."/>
        </authorList>
    </citation>
    <scope>NUCLEOTIDE SEQUENCE [LARGE SCALE GENOMIC DNA]</scope>
    <source>
        <strain evidence="13">HR-U</strain>
    </source>
</reference>
<dbReference type="EMBL" id="PTRA01000001">
    <property type="protein sequence ID" value="PQA58781.1"/>
    <property type="molecule type" value="Genomic_DNA"/>
</dbReference>
<feature type="transmembrane region" description="Helical" evidence="10">
    <location>
        <begin position="269"/>
        <end position="290"/>
    </location>
</feature>
<dbReference type="GO" id="GO:0015386">
    <property type="term" value="F:potassium:proton antiporter activity"/>
    <property type="evidence" value="ECO:0007669"/>
    <property type="project" value="TreeGrafter"/>
</dbReference>
<organism evidence="12 13">
    <name type="scientific">Siphonobacter curvatus</name>
    <dbReference type="NCBI Taxonomy" id="2094562"/>
    <lineage>
        <taxon>Bacteria</taxon>
        <taxon>Pseudomonadati</taxon>
        <taxon>Bacteroidota</taxon>
        <taxon>Cytophagia</taxon>
        <taxon>Cytophagales</taxon>
        <taxon>Cytophagaceae</taxon>
        <taxon>Siphonobacter</taxon>
    </lineage>
</organism>
<evidence type="ECO:0000313" key="13">
    <source>
        <dbReference type="Proteomes" id="UP000239590"/>
    </source>
</evidence>
<dbReference type="InterPro" id="IPR004705">
    <property type="entry name" value="Cation/H_exchanger_CPA1_bac"/>
</dbReference>
<evidence type="ECO:0000259" key="11">
    <source>
        <dbReference type="Pfam" id="PF00999"/>
    </source>
</evidence>
<comment type="subcellular location">
    <subcellularLocation>
        <location evidence="1 10">Cell membrane</location>
        <topology evidence="1 10">Multi-pass membrane protein</topology>
    </subcellularLocation>
</comment>
<dbReference type="GO" id="GO:0015385">
    <property type="term" value="F:sodium:proton antiporter activity"/>
    <property type="evidence" value="ECO:0007669"/>
    <property type="project" value="InterPro"/>
</dbReference>
<evidence type="ECO:0000256" key="5">
    <source>
        <dbReference type="ARBA" id="ARBA00022989"/>
    </source>
</evidence>
<dbReference type="OrthoDB" id="9809206at2"/>
<dbReference type="AlphaFoldDB" id="A0A2S7IM12"/>
<keyword evidence="3 10" id="KW-1003">Cell membrane</keyword>
<evidence type="ECO:0000256" key="1">
    <source>
        <dbReference type="ARBA" id="ARBA00004651"/>
    </source>
</evidence>
<dbReference type="RefSeq" id="WP_104709957.1">
    <property type="nucleotide sequence ID" value="NZ_PTRA01000001.1"/>
</dbReference>
<dbReference type="NCBIfam" id="TIGR00831">
    <property type="entry name" value="a_cpa1"/>
    <property type="match status" value="1"/>
</dbReference>
<evidence type="ECO:0000313" key="12">
    <source>
        <dbReference type="EMBL" id="PQA58781.1"/>
    </source>
</evidence>
<evidence type="ECO:0000256" key="9">
    <source>
        <dbReference type="ARBA" id="ARBA00023201"/>
    </source>
</evidence>
<name>A0A2S7IM12_9BACT</name>
<protein>
    <submittedName>
        <fullName evidence="12">Na+/H+ antiporter</fullName>
    </submittedName>
</protein>
<keyword evidence="7 10" id="KW-0406">Ion transport</keyword>
<comment type="caution">
    <text evidence="12">The sequence shown here is derived from an EMBL/GenBank/DDBJ whole genome shotgun (WGS) entry which is preliminary data.</text>
</comment>
<feature type="transmembrane region" description="Helical" evidence="10">
    <location>
        <begin position="159"/>
        <end position="176"/>
    </location>
</feature>
<keyword evidence="5 10" id="KW-1133">Transmembrane helix</keyword>
<evidence type="ECO:0000256" key="4">
    <source>
        <dbReference type="ARBA" id="ARBA00022692"/>
    </source>
</evidence>
<feature type="transmembrane region" description="Helical" evidence="10">
    <location>
        <begin position="380"/>
        <end position="403"/>
    </location>
</feature>
<dbReference type="Pfam" id="PF00999">
    <property type="entry name" value="Na_H_Exchanger"/>
    <property type="match status" value="1"/>
</dbReference>
<dbReference type="GO" id="GO:0005886">
    <property type="term" value="C:plasma membrane"/>
    <property type="evidence" value="ECO:0007669"/>
    <property type="project" value="UniProtKB-SubCell"/>
</dbReference>
<comment type="function">
    <text evidence="10">Na(+)/H(+) antiporter that extrudes sodium in exchange for external protons.</text>
</comment>
<feature type="transmembrane region" description="Helical" evidence="10">
    <location>
        <begin position="54"/>
        <end position="71"/>
    </location>
</feature>
<evidence type="ECO:0000256" key="7">
    <source>
        <dbReference type="ARBA" id="ARBA00023065"/>
    </source>
</evidence>
<feature type="transmembrane region" description="Helical" evidence="10">
    <location>
        <begin position="344"/>
        <end position="368"/>
    </location>
</feature>
<feature type="transmembrane region" description="Helical" evidence="10">
    <location>
        <begin position="183"/>
        <end position="203"/>
    </location>
</feature>
<accession>A0A2S7IM12</accession>
<keyword evidence="8 10" id="KW-0472">Membrane</keyword>
<dbReference type="Proteomes" id="UP000239590">
    <property type="component" value="Unassembled WGS sequence"/>
</dbReference>
<feature type="transmembrane region" description="Helical" evidence="10">
    <location>
        <begin position="223"/>
        <end position="248"/>
    </location>
</feature>
<dbReference type="Gene3D" id="6.10.140.1330">
    <property type="match status" value="1"/>
</dbReference>
<feature type="transmembrane region" description="Helical" evidence="10">
    <location>
        <begin position="28"/>
        <end position="48"/>
    </location>
</feature>
<dbReference type="PANTHER" id="PTHR10110:SF86">
    <property type="entry name" value="SODIUM_HYDROGEN EXCHANGER 7"/>
    <property type="match status" value="1"/>
</dbReference>
<evidence type="ECO:0000256" key="8">
    <source>
        <dbReference type="ARBA" id="ARBA00023136"/>
    </source>
</evidence>
<gene>
    <name evidence="12" type="ORF">C5O19_03720</name>
</gene>
<dbReference type="GO" id="GO:0051453">
    <property type="term" value="P:regulation of intracellular pH"/>
    <property type="evidence" value="ECO:0007669"/>
    <property type="project" value="TreeGrafter"/>
</dbReference>
<proteinExistence type="inferred from homology"/>
<evidence type="ECO:0000256" key="6">
    <source>
        <dbReference type="ARBA" id="ARBA00023053"/>
    </source>
</evidence>
<keyword evidence="4 10" id="KW-0812">Transmembrane</keyword>
<comment type="similarity">
    <text evidence="10">Belongs to the monovalent cation:proton antiporter 1 (CPA1) transporter (TC 2.A.36) family.</text>
</comment>
<feature type="domain" description="Cation/H+ exchanger transmembrane" evidence="11">
    <location>
        <begin position="10"/>
        <end position="404"/>
    </location>
</feature>